<dbReference type="EMBL" id="JAYRBN010000100">
    <property type="protein sequence ID" value="KAL2728022.1"/>
    <property type="molecule type" value="Genomic_DNA"/>
</dbReference>
<protein>
    <submittedName>
        <fullName evidence="2">Uncharacterized protein</fullName>
    </submittedName>
</protein>
<feature type="compositionally biased region" description="Low complexity" evidence="1">
    <location>
        <begin position="73"/>
        <end position="90"/>
    </location>
</feature>
<keyword evidence="3" id="KW-1185">Reference proteome</keyword>
<name>A0ABD2B5L9_VESMC</name>
<accession>A0ABD2B5L9</accession>
<gene>
    <name evidence="2" type="ORF">V1477_017298</name>
</gene>
<evidence type="ECO:0000313" key="3">
    <source>
        <dbReference type="Proteomes" id="UP001607303"/>
    </source>
</evidence>
<comment type="caution">
    <text evidence="2">The sequence shown here is derived from an EMBL/GenBank/DDBJ whole genome shotgun (WGS) entry which is preliminary data.</text>
</comment>
<evidence type="ECO:0000256" key="1">
    <source>
        <dbReference type="SAM" id="MobiDB-lite"/>
    </source>
</evidence>
<sequence>MLKIKNISESRIEGHFRTVEISHGLVCQQQPVGSQAVLGASNTSSSSSNSNSNSSQPVSWSVNRSARTNRSEPANQPASQPTNQPNQPTNKPDSQSALAKHASKPKIHIYNQKSNLIFGIHGDHIGGSARYNLMLKSTLRPKCFKEGSKRFIRSCTRTLIRNSLPRTRVTTCRIRWGAKVTRREFTYTIKKKGGSNDCHDSTDNVKDIYVHIAMYISVESKRDTIWVETIVRAHCWNSLFRDKER</sequence>
<proteinExistence type="predicted"/>
<evidence type="ECO:0000313" key="2">
    <source>
        <dbReference type="EMBL" id="KAL2728022.1"/>
    </source>
</evidence>
<feature type="region of interest" description="Disordered" evidence="1">
    <location>
        <begin position="37"/>
        <end position="102"/>
    </location>
</feature>
<feature type="compositionally biased region" description="Polar residues" evidence="1">
    <location>
        <begin position="56"/>
        <end position="72"/>
    </location>
</feature>
<reference evidence="2 3" key="1">
    <citation type="journal article" date="2024" name="Ann. Entomol. Soc. Am.">
        <title>Genomic analyses of the southern and eastern yellowjacket wasps (Hymenoptera: Vespidae) reveal evolutionary signatures of social life.</title>
        <authorList>
            <person name="Catto M.A."/>
            <person name="Caine P.B."/>
            <person name="Orr S.E."/>
            <person name="Hunt B.G."/>
            <person name="Goodisman M.A.D."/>
        </authorList>
    </citation>
    <scope>NUCLEOTIDE SEQUENCE [LARGE SCALE GENOMIC DNA]</scope>
    <source>
        <strain evidence="2">232</strain>
        <tissue evidence="2">Head and thorax</tissue>
    </source>
</reference>
<feature type="compositionally biased region" description="Low complexity" evidence="1">
    <location>
        <begin position="41"/>
        <end position="55"/>
    </location>
</feature>
<dbReference type="AlphaFoldDB" id="A0ABD2B5L9"/>
<organism evidence="2 3">
    <name type="scientific">Vespula maculifrons</name>
    <name type="common">Eastern yellow jacket</name>
    <name type="synonym">Wasp</name>
    <dbReference type="NCBI Taxonomy" id="7453"/>
    <lineage>
        <taxon>Eukaryota</taxon>
        <taxon>Metazoa</taxon>
        <taxon>Ecdysozoa</taxon>
        <taxon>Arthropoda</taxon>
        <taxon>Hexapoda</taxon>
        <taxon>Insecta</taxon>
        <taxon>Pterygota</taxon>
        <taxon>Neoptera</taxon>
        <taxon>Endopterygota</taxon>
        <taxon>Hymenoptera</taxon>
        <taxon>Apocrita</taxon>
        <taxon>Aculeata</taxon>
        <taxon>Vespoidea</taxon>
        <taxon>Vespidae</taxon>
        <taxon>Vespinae</taxon>
        <taxon>Vespula</taxon>
    </lineage>
</organism>
<dbReference type="Proteomes" id="UP001607303">
    <property type="component" value="Unassembled WGS sequence"/>
</dbReference>